<accession>A0AA38X281</accession>
<gene>
    <name evidence="2" type="ORF">H2200_010128</name>
</gene>
<feature type="region of interest" description="Disordered" evidence="1">
    <location>
        <begin position="1"/>
        <end position="46"/>
    </location>
</feature>
<proteinExistence type="predicted"/>
<evidence type="ECO:0000256" key="1">
    <source>
        <dbReference type="SAM" id="MobiDB-lite"/>
    </source>
</evidence>
<evidence type="ECO:0000313" key="3">
    <source>
        <dbReference type="Proteomes" id="UP001172673"/>
    </source>
</evidence>
<dbReference type="EMBL" id="JAPDRK010000016">
    <property type="protein sequence ID" value="KAJ9605471.1"/>
    <property type="molecule type" value="Genomic_DNA"/>
</dbReference>
<dbReference type="Proteomes" id="UP001172673">
    <property type="component" value="Unassembled WGS sequence"/>
</dbReference>
<keyword evidence="3" id="KW-1185">Reference proteome</keyword>
<name>A0AA38X281_9EURO</name>
<dbReference type="AlphaFoldDB" id="A0AA38X281"/>
<feature type="compositionally biased region" description="Polar residues" evidence="1">
    <location>
        <begin position="24"/>
        <end position="40"/>
    </location>
</feature>
<organism evidence="2 3">
    <name type="scientific">Cladophialophora chaetospira</name>
    <dbReference type="NCBI Taxonomy" id="386627"/>
    <lineage>
        <taxon>Eukaryota</taxon>
        <taxon>Fungi</taxon>
        <taxon>Dikarya</taxon>
        <taxon>Ascomycota</taxon>
        <taxon>Pezizomycotina</taxon>
        <taxon>Eurotiomycetes</taxon>
        <taxon>Chaetothyriomycetidae</taxon>
        <taxon>Chaetothyriales</taxon>
        <taxon>Herpotrichiellaceae</taxon>
        <taxon>Cladophialophora</taxon>
    </lineage>
</organism>
<evidence type="ECO:0000313" key="2">
    <source>
        <dbReference type="EMBL" id="KAJ9605471.1"/>
    </source>
</evidence>
<reference evidence="2" key="1">
    <citation type="submission" date="2022-10" db="EMBL/GenBank/DDBJ databases">
        <title>Culturing micro-colonial fungi from biological soil crusts in the Mojave desert and describing Neophaeococcomyces mojavensis, and introducing the new genera and species Taxawa tesnikishii.</title>
        <authorList>
            <person name="Kurbessoian T."/>
            <person name="Stajich J.E."/>
        </authorList>
    </citation>
    <scope>NUCLEOTIDE SEQUENCE</scope>
    <source>
        <strain evidence="2">TK_41</strain>
    </source>
</reference>
<protein>
    <submittedName>
        <fullName evidence="2">Uncharacterized protein</fullName>
    </submittedName>
</protein>
<sequence>MKASNYAMPPRRNEDHSMTGKVSLDNSEQGRPNPGLTGQSMDDDDAMEVERPAIGNLDASSKFLTENVMDATNLKNE</sequence>
<comment type="caution">
    <text evidence="2">The sequence shown here is derived from an EMBL/GenBank/DDBJ whole genome shotgun (WGS) entry which is preliminary data.</text>
</comment>